<evidence type="ECO:0000313" key="2">
    <source>
        <dbReference type="EMBL" id="KAH0821473.1"/>
    </source>
</evidence>
<sequence length="122" mass="14747">MKEMENILEKLEEMKVGIKAEIKELRQENQEVKRETERLREAFKNKEKKWEEEENSMAERVARLERKMENEERRRKNNIVITGWKGEGKSKQQTKEDIENFIKENIEEAKVKDWYNSCALSA</sequence>
<reference evidence="2" key="2">
    <citation type="submission" date="2021-08" db="EMBL/GenBank/DDBJ databases">
        <authorList>
            <person name="Eriksson T."/>
        </authorList>
    </citation>
    <scope>NUCLEOTIDE SEQUENCE</scope>
    <source>
        <strain evidence="2">Stoneville</strain>
        <tissue evidence="2">Whole head</tissue>
    </source>
</reference>
<name>A0A8J6HWL6_TENMO</name>
<comment type="caution">
    <text evidence="2">The sequence shown here is derived from an EMBL/GenBank/DDBJ whole genome shotgun (WGS) entry which is preliminary data.</text>
</comment>
<gene>
    <name evidence="2" type="ORF">GEV33_001318</name>
</gene>
<evidence type="ECO:0000313" key="3">
    <source>
        <dbReference type="Proteomes" id="UP000719412"/>
    </source>
</evidence>
<organism evidence="2 3">
    <name type="scientific">Tenebrio molitor</name>
    <name type="common">Yellow mealworm beetle</name>
    <dbReference type="NCBI Taxonomy" id="7067"/>
    <lineage>
        <taxon>Eukaryota</taxon>
        <taxon>Metazoa</taxon>
        <taxon>Ecdysozoa</taxon>
        <taxon>Arthropoda</taxon>
        <taxon>Hexapoda</taxon>
        <taxon>Insecta</taxon>
        <taxon>Pterygota</taxon>
        <taxon>Neoptera</taxon>
        <taxon>Endopterygota</taxon>
        <taxon>Coleoptera</taxon>
        <taxon>Polyphaga</taxon>
        <taxon>Cucujiformia</taxon>
        <taxon>Tenebrionidae</taxon>
        <taxon>Tenebrio</taxon>
    </lineage>
</organism>
<dbReference type="Proteomes" id="UP000719412">
    <property type="component" value="Unassembled WGS sequence"/>
</dbReference>
<evidence type="ECO:0000256" key="1">
    <source>
        <dbReference type="SAM" id="Coils"/>
    </source>
</evidence>
<proteinExistence type="predicted"/>
<keyword evidence="1" id="KW-0175">Coiled coil</keyword>
<accession>A0A8J6HWL6</accession>
<reference evidence="2" key="1">
    <citation type="journal article" date="2020" name="J Insects Food Feed">
        <title>The yellow mealworm (Tenebrio molitor) genome: a resource for the emerging insects as food and feed industry.</title>
        <authorList>
            <person name="Eriksson T."/>
            <person name="Andere A."/>
            <person name="Kelstrup H."/>
            <person name="Emery V."/>
            <person name="Picard C."/>
        </authorList>
    </citation>
    <scope>NUCLEOTIDE SEQUENCE</scope>
    <source>
        <strain evidence="2">Stoneville</strain>
        <tissue evidence="2">Whole head</tissue>
    </source>
</reference>
<keyword evidence="3" id="KW-1185">Reference proteome</keyword>
<dbReference type="AlphaFoldDB" id="A0A8J6HWL6"/>
<feature type="coiled-coil region" evidence="1">
    <location>
        <begin position="1"/>
        <end position="74"/>
    </location>
</feature>
<protein>
    <submittedName>
        <fullName evidence="2">Uncharacterized protein</fullName>
    </submittedName>
</protein>
<dbReference type="EMBL" id="JABDTM020007690">
    <property type="protein sequence ID" value="KAH0821473.1"/>
    <property type="molecule type" value="Genomic_DNA"/>
</dbReference>